<dbReference type="EMBL" id="CP088156">
    <property type="protein sequence ID" value="UFZ06302.1"/>
    <property type="molecule type" value="Genomic_DNA"/>
</dbReference>
<organism evidence="5 6">
    <name type="scientific">Bradyrhizobium ontarionense</name>
    <dbReference type="NCBI Taxonomy" id="2898149"/>
    <lineage>
        <taxon>Bacteria</taxon>
        <taxon>Pseudomonadati</taxon>
        <taxon>Pseudomonadota</taxon>
        <taxon>Alphaproteobacteria</taxon>
        <taxon>Hyphomicrobiales</taxon>
        <taxon>Nitrobacteraceae</taxon>
        <taxon>Bradyrhizobium</taxon>
    </lineage>
</organism>
<evidence type="ECO:0000313" key="6">
    <source>
        <dbReference type="Proteomes" id="UP001431010"/>
    </source>
</evidence>
<dbReference type="Proteomes" id="UP001431010">
    <property type="component" value="Chromosome"/>
</dbReference>
<dbReference type="InterPro" id="IPR015590">
    <property type="entry name" value="Aldehyde_DH_dom"/>
</dbReference>
<dbReference type="RefSeq" id="WP_231325309.1">
    <property type="nucleotide sequence ID" value="NZ_CP088156.1"/>
</dbReference>
<reference evidence="5" key="1">
    <citation type="journal article" date="2024" name="Antonie Van Leeuwenhoek">
        <title>Bradyrhizobium ontarionense sp. nov., a novel bacterial symbiont isolated from Aeschynomene indica (Indian jointvetch), harbours photosynthesis, nitrogen fixation and nitrous oxide (N2O) reductase genes.</title>
        <authorList>
            <person name="Bromfield E.S.P."/>
            <person name="Cloutier S."/>
        </authorList>
    </citation>
    <scope>NUCLEOTIDE SEQUENCE</scope>
    <source>
        <strain evidence="5">A19</strain>
    </source>
</reference>
<evidence type="ECO:0000259" key="4">
    <source>
        <dbReference type="Pfam" id="PF00171"/>
    </source>
</evidence>
<evidence type="ECO:0000256" key="3">
    <source>
        <dbReference type="RuleBase" id="RU003345"/>
    </source>
</evidence>
<proteinExistence type="inferred from homology"/>
<dbReference type="PROSITE" id="PS00687">
    <property type="entry name" value="ALDEHYDE_DEHYDR_GLU"/>
    <property type="match status" value="1"/>
</dbReference>
<name>A0ABY3RGY1_9BRAD</name>
<dbReference type="InterPro" id="IPR029510">
    <property type="entry name" value="Ald_DH_CS_GLU"/>
</dbReference>
<evidence type="ECO:0000313" key="5">
    <source>
        <dbReference type="EMBL" id="UFZ06302.1"/>
    </source>
</evidence>
<dbReference type="InterPro" id="IPR016163">
    <property type="entry name" value="Ald_DH_C"/>
</dbReference>
<evidence type="ECO:0000256" key="2">
    <source>
        <dbReference type="PROSITE-ProRule" id="PRU10007"/>
    </source>
</evidence>
<dbReference type="PANTHER" id="PTHR11699">
    <property type="entry name" value="ALDEHYDE DEHYDROGENASE-RELATED"/>
    <property type="match status" value="1"/>
</dbReference>
<gene>
    <name evidence="5" type="ORF">LQG66_08375</name>
</gene>
<keyword evidence="1 3" id="KW-0560">Oxidoreductase</keyword>
<protein>
    <submittedName>
        <fullName evidence="5">Aldehyde dehydrogenase family protein</fullName>
    </submittedName>
</protein>
<dbReference type="InterPro" id="IPR016161">
    <property type="entry name" value="Ald_DH/histidinol_DH"/>
</dbReference>
<comment type="similarity">
    <text evidence="3">Belongs to the aldehyde dehydrogenase family.</text>
</comment>
<feature type="domain" description="Aldehyde dehydrogenase" evidence="4">
    <location>
        <begin position="19"/>
        <end position="480"/>
    </location>
</feature>
<keyword evidence="6" id="KW-1185">Reference proteome</keyword>
<dbReference type="Gene3D" id="3.40.605.10">
    <property type="entry name" value="Aldehyde Dehydrogenase, Chain A, domain 1"/>
    <property type="match status" value="1"/>
</dbReference>
<feature type="active site" evidence="2">
    <location>
        <position position="255"/>
    </location>
</feature>
<dbReference type="Pfam" id="PF00171">
    <property type="entry name" value="Aldedh"/>
    <property type="match status" value="1"/>
</dbReference>
<accession>A0ABY3RGY1</accession>
<sequence>MNANVKLPAAKGVFIDNKWQPAQSGRTIAMLAPATGQVIASIAAGDAPDIDLAVEAARRALEGPWGRLTATERGRLLSRLGRLIEDNAEELVRLEAADTGKPMKQARADVVAVARYFEYYGGAADKVHGDTIPFLDGFFVTTVYEPLGVTGHIIPWNYPGQMFGRTVAPALAMGNATVIKPAEEACLVPLRLAELAAEAGFPAGAINVVPGLGEEAGAALSAHAGIDFLSFTGSPEVGTLVQTAAAKNHIGCTLELGGKSPQIVFADADLDAALTSVAAAIVQNAGQTCSAGSRVLVERAIWDRFLAELTLRFAKLTAGTPEMDLDLGPVISAVQKKRIEGMLARAEAGGARRVASGRIAEGVPGEGFYVAPALYQHVARDSELARDEVFGPVLAAMPFDDEADAIRLANGTEFGLVAGVWSGDGSRAMRVARKVRVGQMFVNGYGAGGGIELPFGGMKKSGHGREKGFEALYDLAAMKTLIVKHG</sequence>
<dbReference type="CDD" id="cd07109">
    <property type="entry name" value="ALDH_AAS00426"/>
    <property type="match status" value="1"/>
</dbReference>
<evidence type="ECO:0000256" key="1">
    <source>
        <dbReference type="ARBA" id="ARBA00023002"/>
    </source>
</evidence>
<dbReference type="SUPFAM" id="SSF53720">
    <property type="entry name" value="ALDH-like"/>
    <property type="match status" value="1"/>
</dbReference>
<dbReference type="PROSITE" id="PS00070">
    <property type="entry name" value="ALDEHYDE_DEHYDR_CYS"/>
    <property type="match status" value="1"/>
</dbReference>
<dbReference type="InterPro" id="IPR016160">
    <property type="entry name" value="Ald_DH_CS_CYS"/>
</dbReference>
<dbReference type="Gene3D" id="3.40.309.10">
    <property type="entry name" value="Aldehyde Dehydrogenase, Chain A, domain 2"/>
    <property type="match status" value="1"/>
</dbReference>
<dbReference type="InterPro" id="IPR016162">
    <property type="entry name" value="Ald_DH_N"/>
</dbReference>